<name>A0A0F9T4R3_9ZZZZ</name>
<evidence type="ECO:0000313" key="1">
    <source>
        <dbReference type="EMBL" id="KKN44026.1"/>
    </source>
</evidence>
<proteinExistence type="predicted"/>
<dbReference type="AlphaFoldDB" id="A0A0F9T4R3"/>
<gene>
    <name evidence="1" type="ORF">LCGC14_0697210</name>
</gene>
<dbReference type="EMBL" id="LAZR01001474">
    <property type="protein sequence ID" value="KKN44026.1"/>
    <property type="molecule type" value="Genomic_DNA"/>
</dbReference>
<comment type="caution">
    <text evidence="1">The sequence shown here is derived from an EMBL/GenBank/DDBJ whole genome shotgun (WGS) entry which is preliminary data.</text>
</comment>
<organism evidence="1">
    <name type="scientific">marine sediment metagenome</name>
    <dbReference type="NCBI Taxonomy" id="412755"/>
    <lineage>
        <taxon>unclassified sequences</taxon>
        <taxon>metagenomes</taxon>
        <taxon>ecological metagenomes</taxon>
    </lineage>
</organism>
<sequence>MVWLRENLSGDKFRDQYSELIKKCREIVSGNIRVLSGKWETKDFNYGVKL</sequence>
<reference evidence="1" key="1">
    <citation type="journal article" date="2015" name="Nature">
        <title>Complex archaea that bridge the gap between prokaryotes and eukaryotes.</title>
        <authorList>
            <person name="Spang A."/>
            <person name="Saw J.H."/>
            <person name="Jorgensen S.L."/>
            <person name="Zaremba-Niedzwiedzka K."/>
            <person name="Martijn J."/>
            <person name="Lind A.E."/>
            <person name="van Eijk R."/>
            <person name="Schleper C."/>
            <person name="Guy L."/>
            <person name="Ettema T.J."/>
        </authorList>
    </citation>
    <scope>NUCLEOTIDE SEQUENCE</scope>
</reference>
<protein>
    <submittedName>
        <fullName evidence="1">Uncharacterized protein</fullName>
    </submittedName>
</protein>
<accession>A0A0F9T4R3</accession>